<dbReference type="HOGENOM" id="CLU_868187_0_0_5"/>
<reference evidence="1 2" key="1">
    <citation type="journal article" date="2014" name="Genome Announc.">
        <title>Complete genome sequence of Magnetospirillum gryphiswaldense MSR-1.</title>
        <authorList>
            <person name="Wang X."/>
            <person name="Wang Q."/>
            <person name="Zhang W."/>
            <person name="Wang Y."/>
            <person name="Li L."/>
            <person name="Wen T."/>
            <person name="Zhang T."/>
            <person name="Zhang Y."/>
            <person name="Xu J."/>
            <person name="Hu J."/>
            <person name="Li S."/>
            <person name="Liu L."/>
            <person name="Liu J."/>
            <person name="Jiang W."/>
            <person name="Tian J."/>
            <person name="Li Y."/>
            <person name="Schuler D."/>
            <person name="Wang L."/>
            <person name="Li J."/>
        </authorList>
    </citation>
    <scope>NUCLEOTIDE SEQUENCE [LARGE SCALE GENOMIC DNA]</scope>
    <source>
        <strain evidence="2">DSM 6361 / JCM 21280 / NBRC 15271 / MSR-1</strain>
    </source>
</reference>
<organism evidence="1 2">
    <name type="scientific">Magnetospirillum gryphiswaldense (strain DSM 6361 / JCM 21280 / NBRC 15271 / MSR-1)</name>
    <dbReference type="NCBI Taxonomy" id="431944"/>
    <lineage>
        <taxon>Bacteria</taxon>
        <taxon>Pseudomonadati</taxon>
        <taxon>Pseudomonadota</taxon>
        <taxon>Alphaproteobacteria</taxon>
        <taxon>Rhodospirillales</taxon>
        <taxon>Rhodospirillaceae</taxon>
        <taxon>Magnetospirillum</taxon>
    </lineage>
</organism>
<dbReference type="Gene3D" id="2.40.10.10">
    <property type="entry name" value="Trypsin-like serine proteases"/>
    <property type="match status" value="1"/>
</dbReference>
<dbReference type="EMBL" id="HG794546">
    <property type="protein sequence ID" value="CDK98230.1"/>
    <property type="molecule type" value="Genomic_DNA"/>
</dbReference>
<accession>V6EYA0</accession>
<dbReference type="InterPro" id="IPR043504">
    <property type="entry name" value="Peptidase_S1_PA_chymotrypsin"/>
</dbReference>
<dbReference type="SUPFAM" id="SSF50494">
    <property type="entry name" value="Trypsin-like serine proteases"/>
    <property type="match status" value="1"/>
</dbReference>
<dbReference type="PANTHER" id="PTHR24260">
    <property type="match status" value="1"/>
</dbReference>
<sequence>MTPCGAINKGRSMRFFHQGFAVGMAMLAVVAATAPAFAVVIQDSLWRREGGTRSKAWAGFGASLRLAAEPQFRSVLALSTDGESWGEASGTWIGNDDDHAYILTSAHIFEKPAKPGDYVVRLPDGSIAKPDRLWMHPGWNGSTDERTGYDLTILRLKRPVEDAGSPPVLYGGDGEAGKLITFVGYGSRGIGSTGEQDRYYQGSDKAAAQGVVDQWVDLVDPMPRNDDGGNYLGIWLGREDGSLSNPYGGDDKPANPLVGLLGSGDSGGSAWMKVGGQWVIVAVNSNGSGTASYGDSSWFTRVSPHRDWIRKIFPGARFSP</sequence>
<evidence type="ECO:0008006" key="3">
    <source>
        <dbReference type="Google" id="ProtNLM"/>
    </source>
</evidence>
<dbReference type="STRING" id="1430440.MGMSRv2__1015"/>
<dbReference type="AlphaFoldDB" id="V6EYA0"/>
<proteinExistence type="predicted"/>
<dbReference type="InterPro" id="IPR051333">
    <property type="entry name" value="CLIP_Serine_Protease"/>
</dbReference>
<keyword evidence="2" id="KW-1185">Reference proteome</keyword>
<dbReference type="eggNOG" id="COG5640">
    <property type="taxonomic scope" value="Bacteria"/>
</dbReference>
<dbReference type="Proteomes" id="UP000018922">
    <property type="component" value="Chromosome I"/>
</dbReference>
<name>V6EYA0_MAGGM</name>
<gene>
    <name evidence="1" type="ordered locus">MGMSRv2__1015</name>
</gene>
<evidence type="ECO:0000313" key="1">
    <source>
        <dbReference type="EMBL" id="CDK98230.1"/>
    </source>
</evidence>
<dbReference type="KEGG" id="mgy:MGMSRv2__1015"/>
<protein>
    <recommendedName>
        <fullName evidence="3">Peptidase S1 and S6, chymotrypsin/Hap</fullName>
    </recommendedName>
</protein>
<dbReference type="InterPro" id="IPR009003">
    <property type="entry name" value="Peptidase_S1_PA"/>
</dbReference>
<evidence type="ECO:0000313" key="2">
    <source>
        <dbReference type="Proteomes" id="UP000018922"/>
    </source>
</evidence>
<dbReference type="PANTHER" id="PTHR24260:SF132">
    <property type="entry name" value="PEPTIDASE S1 DOMAIN-CONTAINING PROTEIN"/>
    <property type="match status" value="1"/>
</dbReference>